<evidence type="ECO:0000256" key="2">
    <source>
        <dbReference type="PROSITE-ProRule" id="PRU00169"/>
    </source>
</evidence>
<accession>A0ABX7R7L0</accession>
<protein>
    <submittedName>
        <fullName evidence="6">Response regulator transcription factor</fullName>
    </submittedName>
</protein>
<dbReference type="InterPro" id="IPR036388">
    <property type="entry name" value="WH-like_DNA-bd_sf"/>
</dbReference>
<dbReference type="RefSeq" id="WP_200607704.1">
    <property type="nucleotide sequence ID" value="NZ_CP071517.1"/>
</dbReference>
<dbReference type="Pfam" id="PF00486">
    <property type="entry name" value="Trans_reg_C"/>
    <property type="match status" value="1"/>
</dbReference>
<evidence type="ECO:0000313" key="7">
    <source>
        <dbReference type="Proteomes" id="UP000663400"/>
    </source>
</evidence>
<dbReference type="PROSITE" id="PS50110">
    <property type="entry name" value="RESPONSE_REGULATORY"/>
    <property type="match status" value="1"/>
</dbReference>
<reference evidence="6 7" key="1">
    <citation type="submission" date="2021-02" db="EMBL/GenBank/DDBJ databases">
        <title>Lysobacter arenosi sp. nov., isolated from soil of gangwondo yeongwol, south Korea.</title>
        <authorList>
            <person name="Kim K.R."/>
            <person name="Kim K.H."/>
            <person name="Jeon C.O."/>
        </authorList>
    </citation>
    <scope>NUCLEOTIDE SEQUENCE [LARGE SCALE GENOMIC DNA]</scope>
    <source>
        <strain evidence="6 7">R7</strain>
    </source>
</reference>
<dbReference type="InterPro" id="IPR016032">
    <property type="entry name" value="Sig_transdc_resp-reg_C-effctor"/>
</dbReference>
<name>A0ABX7R7L0_9GAMM</name>
<evidence type="ECO:0000259" key="4">
    <source>
        <dbReference type="PROSITE" id="PS50110"/>
    </source>
</evidence>
<proteinExistence type="predicted"/>
<dbReference type="SMART" id="SM00448">
    <property type="entry name" value="REC"/>
    <property type="match status" value="1"/>
</dbReference>
<dbReference type="EMBL" id="CP071517">
    <property type="protein sequence ID" value="QSX74103.1"/>
    <property type="molecule type" value="Genomic_DNA"/>
</dbReference>
<evidence type="ECO:0000313" key="6">
    <source>
        <dbReference type="EMBL" id="QSX74103.1"/>
    </source>
</evidence>
<dbReference type="InterPro" id="IPR011006">
    <property type="entry name" value="CheY-like_superfamily"/>
</dbReference>
<dbReference type="SUPFAM" id="SSF52172">
    <property type="entry name" value="CheY-like"/>
    <property type="match status" value="1"/>
</dbReference>
<evidence type="ECO:0000256" key="1">
    <source>
        <dbReference type="ARBA" id="ARBA00023125"/>
    </source>
</evidence>
<dbReference type="SUPFAM" id="SSF46894">
    <property type="entry name" value="C-terminal effector domain of the bipartite response regulators"/>
    <property type="match status" value="1"/>
</dbReference>
<dbReference type="InterPro" id="IPR001867">
    <property type="entry name" value="OmpR/PhoB-type_DNA-bd"/>
</dbReference>
<evidence type="ECO:0000259" key="5">
    <source>
        <dbReference type="PROSITE" id="PS51755"/>
    </source>
</evidence>
<comment type="caution">
    <text evidence="2">Lacks conserved residue(s) required for the propagation of feature annotation.</text>
</comment>
<feature type="DNA-binding region" description="OmpR/PhoB-type" evidence="3">
    <location>
        <begin position="132"/>
        <end position="232"/>
    </location>
</feature>
<dbReference type="InterPro" id="IPR039420">
    <property type="entry name" value="WalR-like"/>
</dbReference>
<keyword evidence="7" id="KW-1185">Reference proteome</keyword>
<feature type="domain" description="Response regulatory" evidence="4">
    <location>
        <begin position="13"/>
        <end position="126"/>
    </location>
</feature>
<evidence type="ECO:0000256" key="3">
    <source>
        <dbReference type="PROSITE-ProRule" id="PRU01091"/>
    </source>
</evidence>
<sequence>MKGTADTASALRIALLEGDSVSRERVLRPGLAAFGFAVSTFATAASLRAQLQLETFQIALIGSQAVDGDGPRLVGEIRNGFPRMGIVLLVARGSAEKLRGLHHGADACLAEPVEIELLAASLRSLARRLIPASPLESKRWLVNEDACCLVSPSGEVVALTEAERRVVVRLAATPGQVVTREELISVLTSNVYDFDTHRLDSLIYRLRRKVARACGQSMPLNAVHGQGYVFIDVQ</sequence>
<dbReference type="PANTHER" id="PTHR48111">
    <property type="entry name" value="REGULATOR OF RPOS"/>
    <property type="match status" value="1"/>
</dbReference>
<dbReference type="PANTHER" id="PTHR48111:SF36">
    <property type="entry name" value="TRANSCRIPTIONAL REGULATORY PROTEIN CUTR"/>
    <property type="match status" value="1"/>
</dbReference>
<dbReference type="Gene3D" id="3.40.50.2300">
    <property type="match status" value="1"/>
</dbReference>
<dbReference type="InterPro" id="IPR001789">
    <property type="entry name" value="Sig_transdc_resp-reg_receiver"/>
</dbReference>
<gene>
    <name evidence="6" type="ORF">HIV01_012900</name>
</gene>
<organism evidence="6 7">
    <name type="scientific">Lysobacter arenosi</name>
    <dbReference type="NCBI Taxonomy" id="2795387"/>
    <lineage>
        <taxon>Bacteria</taxon>
        <taxon>Pseudomonadati</taxon>
        <taxon>Pseudomonadota</taxon>
        <taxon>Gammaproteobacteria</taxon>
        <taxon>Lysobacterales</taxon>
        <taxon>Lysobacteraceae</taxon>
        <taxon>Lysobacter</taxon>
    </lineage>
</organism>
<feature type="domain" description="OmpR/PhoB-type" evidence="5">
    <location>
        <begin position="132"/>
        <end position="232"/>
    </location>
</feature>
<keyword evidence="1 3" id="KW-0238">DNA-binding</keyword>
<dbReference type="Proteomes" id="UP000663400">
    <property type="component" value="Chromosome"/>
</dbReference>
<dbReference type="PROSITE" id="PS51755">
    <property type="entry name" value="OMPR_PHOB"/>
    <property type="match status" value="1"/>
</dbReference>
<dbReference type="SMART" id="SM00862">
    <property type="entry name" value="Trans_reg_C"/>
    <property type="match status" value="1"/>
</dbReference>
<dbReference type="Gene3D" id="1.10.10.10">
    <property type="entry name" value="Winged helix-like DNA-binding domain superfamily/Winged helix DNA-binding domain"/>
    <property type="match status" value="1"/>
</dbReference>
<dbReference type="CDD" id="cd00383">
    <property type="entry name" value="trans_reg_C"/>
    <property type="match status" value="1"/>
</dbReference>